<dbReference type="PANTHER" id="PTHR14336:SF15">
    <property type="entry name" value="DUAL ADAPTER FOR PHOSPHOTYROSINE AND 3-PHOSPHOTYROSINE AND 3-PHOSPHOINOSITIDE"/>
    <property type="match status" value="1"/>
</dbReference>
<dbReference type="OrthoDB" id="2344588at2759"/>
<organism evidence="4 5">
    <name type="scientific">Paramecium tetraurelia</name>
    <dbReference type="NCBI Taxonomy" id="5888"/>
    <lineage>
        <taxon>Eukaryota</taxon>
        <taxon>Sar</taxon>
        <taxon>Alveolata</taxon>
        <taxon>Ciliophora</taxon>
        <taxon>Intramacronucleata</taxon>
        <taxon>Oligohymenophorea</taxon>
        <taxon>Peniculida</taxon>
        <taxon>Parameciidae</taxon>
        <taxon>Paramecium</taxon>
    </lineage>
</organism>
<dbReference type="SUPFAM" id="SSF52540">
    <property type="entry name" value="P-loop containing nucleoside triphosphate hydrolases"/>
    <property type="match status" value="1"/>
</dbReference>
<feature type="region of interest" description="Disordered" evidence="1">
    <location>
        <begin position="467"/>
        <end position="492"/>
    </location>
</feature>
<feature type="compositionally biased region" description="Basic and acidic residues" evidence="1">
    <location>
        <begin position="474"/>
        <end position="488"/>
    </location>
</feature>
<dbReference type="Proteomes" id="UP000000600">
    <property type="component" value="Unassembled WGS sequence"/>
</dbReference>
<keyword evidence="5" id="KW-1185">Reference proteome</keyword>
<dbReference type="InterPro" id="IPR001849">
    <property type="entry name" value="PH_domain"/>
</dbReference>
<dbReference type="CDD" id="cd00821">
    <property type="entry name" value="PH"/>
    <property type="match status" value="2"/>
</dbReference>
<keyword evidence="2" id="KW-0472">Membrane</keyword>
<feature type="domain" description="PH" evidence="3">
    <location>
        <begin position="8"/>
        <end position="107"/>
    </location>
</feature>
<reference evidence="4 5" key="1">
    <citation type="journal article" date="2006" name="Nature">
        <title>Global trends of whole-genome duplications revealed by the ciliate Paramecium tetraurelia.</title>
        <authorList>
            <consortium name="Genoscope"/>
            <person name="Aury J.-M."/>
            <person name="Jaillon O."/>
            <person name="Duret L."/>
            <person name="Noel B."/>
            <person name="Jubin C."/>
            <person name="Porcel B.M."/>
            <person name="Segurens B."/>
            <person name="Daubin V."/>
            <person name="Anthouard V."/>
            <person name="Aiach N."/>
            <person name="Arnaiz O."/>
            <person name="Billaut A."/>
            <person name="Beisson J."/>
            <person name="Blanc I."/>
            <person name="Bouhouche K."/>
            <person name="Camara F."/>
            <person name="Duharcourt S."/>
            <person name="Guigo R."/>
            <person name="Gogendeau D."/>
            <person name="Katinka M."/>
            <person name="Keller A.-M."/>
            <person name="Kissmehl R."/>
            <person name="Klotz C."/>
            <person name="Koll F."/>
            <person name="Le Moue A."/>
            <person name="Lepere C."/>
            <person name="Malinsky S."/>
            <person name="Nowacki M."/>
            <person name="Nowak J.K."/>
            <person name="Plattner H."/>
            <person name="Poulain J."/>
            <person name="Ruiz F."/>
            <person name="Serrano V."/>
            <person name="Zagulski M."/>
            <person name="Dessen P."/>
            <person name="Betermier M."/>
            <person name="Weissenbach J."/>
            <person name="Scarpelli C."/>
            <person name="Schachter V."/>
            <person name="Sperling L."/>
            <person name="Meyer E."/>
            <person name="Cohen J."/>
            <person name="Wincker P."/>
        </authorList>
    </citation>
    <scope>NUCLEOTIDE SEQUENCE [LARGE SCALE GENOMIC DNA]</scope>
    <source>
        <strain evidence="4 5">Stock d4-2</strain>
    </source>
</reference>
<evidence type="ECO:0000256" key="2">
    <source>
        <dbReference type="SAM" id="Phobius"/>
    </source>
</evidence>
<dbReference type="RefSeq" id="XP_001456288.1">
    <property type="nucleotide sequence ID" value="XM_001456251.1"/>
</dbReference>
<dbReference type="EMBL" id="CT868652">
    <property type="protein sequence ID" value="CAK88891.1"/>
    <property type="molecule type" value="Genomic_DNA"/>
</dbReference>
<evidence type="ECO:0000313" key="4">
    <source>
        <dbReference type="EMBL" id="CAK88891.1"/>
    </source>
</evidence>
<dbReference type="SUPFAM" id="SSF50729">
    <property type="entry name" value="PH domain-like"/>
    <property type="match status" value="3"/>
</dbReference>
<dbReference type="GO" id="GO:0005543">
    <property type="term" value="F:phospholipid binding"/>
    <property type="evidence" value="ECO:0000318"/>
    <property type="project" value="GO_Central"/>
</dbReference>
<dbReference type="KEGG" id="ptm:GSPATT00022059001"/>
<dbReference type="OMA" id="ETKASIM"/>
<dbReference type="PROSITE" id="PS50003">
    <property type="entry name" value="PH_DOMAIN"/>
    <property type="match status" value="3"/>
</dbReference>
<dbReference type="HOGENOM" id="CLU_375748_0_0_1"/>
<name>A0E0S4_PARTE</name>
<dbReference type="GO" id="GO:0005886">
    <property type="term" value="C:plasma membrane"/>
    <property type="evidence" value="ECO:0000318"/>
    <property type="project" value="GO_Central"/>
</dbReference>
<keyword evidence="2" id="KW-1133">Transmembrane helix</keyword>
<evidence type="ECO:0000259" key="3">
    <source>
        <dbReference type="PROSITE" id="PS50003"/>
    </source>
</evidence>
<gene>
    <name evidence="4" type="ORF">GSPATT00022059001</name>
</gene>
<sequence length="739" mass="87225">MDQKYQKALQLEGYLEKQSPALLKGFQKRHFAVRDNGKYLVYSKKKKLSKDVKPKGVIPIDQITSIGVIKGTEREFALQIGDRQMLLKAESSSARELWTSTIAYLQEKLLEQKAQESKPNSHQSFHSRGSESVKLVQKASWKELDSETKASIMMDKEKQEVQDKFQENEVKNEEVMKAKGLYAYLDKFDSKKFAQFVKCGFLYKKGKIASLTKAKRRWFIIISSVSLLGDDANIQGPVQSDIPDRFKLDHLYYFAYEFRNDQSSYKGELKANQIEDFELLNVDRNLAFLKQLTHSVSYGFKFRHRERHYHFYSDSITEIQSWVTTIRTIKDYKATLPAEQVENEEQDLGIKLEDVLLQEQMQVKISRRIRKDKWFKRMVYLKKDSLIWAKQETGDSENYILIISIKNVIGQDNDFHVYTKDEKTFKFRTNSQEIRDEWVKKIDFLQLNLKGEFKDLEKVTELPPESVTKSQSIEQKKSHSIEKQKVQPEEIEEKTNNSQDIASFYDNFFQQKKDLNLVGNQYFIRFSVVTLKTMKLIEGFEQQFIKVLHQINKIIIYQTQQQTLIFRWRSFNLTQKSNPANKGDQHHDYRLQDTHKRETHQKEEFKLELKITLKICQFSTNAISVLIKRKLITMTEIQRCAMQYVLSERDILGTSMIGSGKTELHQISFIENLYVCKGHSRWFINLNQKLIIYASIKVYFTQFLTYFINQLVKRIINMKVQNLDEWIVLYVDLKSFIAF</sequence>
<dbReference type="InterPro" id="IPR051707">
    <property type="entry name" value="PI-Interact_SigTrans_Reg"/>
</dbReference>
<evidence type="ECO:0000313" key="5">
    <source>
        <dbReference type="Proteomes" id="UP000000600"/>
    </source>
</evidence>
<keyword evidence="2" id="KW-0812">Transmembrane</keyword>
<feature type="domain" description="PH" evidence="3">
    <location>
        <begin position="195"/>
        <end position="331"/>
    </location>
</feature>
<dbReference type="Pfam" id="PF00169">
    <property type="entry name" value="PH"/>
    <property type="match status" value="1"/>
</dbReference>
<dbReference type="InParanoid" id="A0E0S4"/>
<dbReference type="AlphaFoldDB" id="A0E0S4"/>
<feature type="domain" description="PH" evidence="3">
    <location>
        <begin position="354"/>
        <end position="447"/>
    </location>
</feature>
<dbReference type="GO" id="GO:0043325">
    <property type="term" value="F:phosphatidylinositol-3,4-bisphosphate binding"/>
    <property type="evidence" value="ECO:0000318"/>
    <property type="project" value="GO_Central"/>
</dbReference>
<dbReference type="InterPro" id="IPR011993">
    <property type="entry name" value="PH-like_dom_sf"/>
</dbReference>
<dbReference type="Gene3D" id="2.30.29.30">
    <property type="entry name" value="Pleckstrin-homology domain (PH domain)/Phosphotyrosine-binding domain (PTB)"/>
    <property type="match status" value="3"/>
</dbReference>
<evidence type="ECO:0000256" key="1">
    <source>
        <dbReference type="SAM" id="MobiDB-lite"/>
    </source>
</evidence>
<dbReference type="eggNOG" id="ENOG502ST6D">
    <property type="taxonomic scope" value="Eukaryota"/>
</dbReference>
<dbReference type="PANTHER" id="PTHR14336">
    <property type="entry name" value="TANDEM PH DOMAIN CONTAINING PROTEIN"/>
    <property type="match status" value="1"/>
</dbReference>
<proteinExistence type="predicted"/>
<dbReference type="InterPro" id="IPR027417">
    <property type="entry name" value="P-loop_NTPase"/>
</dbReference>
<dbReference type="GeneID" id="5042073"/>
<dbReference type="SMART" id="SM00233">
    <property type="entry name" value="PH"/>
    <property type="match status" value="3"/>
</dbReference>
<accession>A0E0S4</accession>
<dbReference type="Gene3D" id="3.40.50.300">
    <property type="entry name" value="P-loop containing nucleotide triphosphate hydrolases"/>
    <property type="match status" value="1"/>
</dbReference>
<protein>
    <recommendedName>
        <fullName evidence="3">PH domain-containing protein</fullName>
    </recommendedName>
</protein>
<feature type="transmembrane region" description="Helical" evidence="2">
    <location>
        <begin position="690"/>
        <end position="709"/>
    </location>
</feature>